<protein>
    <submittedName>
        <fullName evidence="1">Uncharacterized protein</fullName>
    </submittedName>
</protein>
<dbReference type="RefSeq" id="XP_060304439.1">
    <property type="nucleotide sequence ID" value="XM_060464951.1"/>
</dbReference>
<dbReference type="Proteomes" id="UP001240678">
    <property type="component" value="Unassembled WGS sequence"/>
</dbReference>
<comment type="caution">
    <text evidence="1">The sequence shown here is derived from an EMBL/GenBank/DDBJ whole genome shotgun (WGS) entry which is preliminary data.</text>
</comment>
<gene>
    <name evidence="1" type="ORF">CCOS01_16815</name>
</gene>
<evidence type="ECO:0000313" key="2">
    <source>
        <dbReference type="Proteomes" id="UP001240678"/>
    </source>
</evidence>
<sequence>MRVCVPLLALVTPWYVPRHLPLTSSPGSCPVFPIDFWLVGSWVLPVEAFRPKLPPHSVQHRPLDPIGPLDLPGDVWQLHLTLSVLLTTW</sequence>
<organism evidence="1 2">
    <name type="scientific">Colletotrichum costaricense</name>
    <dbReference type="NCBI Taxonomy" id="1209916"/>
    <lineage>
        <taxon>Eukaryota</taxon>
        <taxon>Fungi</taxon>
        <taxon>Dikarya</taxon>
        <taxon>Ascomycota</taxon>
        <taxon>Pezizomycotina</taxon>
        <taxon>Sordariomycetes</taxon>
        <taxon>Hypocreomycetidae</taxon>
        <taxon>Glomerellales</taxon>
        <taxon>Glomerellaceae</taxon>
        <taxon>Colletotrichum</taxon>
        <taxon>Colletotrichum acutatum species complex</taxon>
    </lineage>
</organism>
<dbReference type="AlphaFoldDB" id="A0AAI9YEN9"/>
<dbReference type="GeneID" id="85348498"/>
<keyword evidence="2" id="KW-1185">Reference proteome</keyword>
<accession>A0AAI9YEN9</accession>
<proteinExistence type="predicted"/>
<evidence type="ECO:0000313" key="1">
    <source>
        <dbReference type="EMBL" id="KAK1504363.1"/>
    </source>
</evidence>
<reference evidence="1 2" key="1">
    <citation type="submission" date="2016-10" db="EMBL/GenBank/DDBJ databases">
        <title>The genome sequence of Colletotrichum fioriniae PJ7.</title>
        <authorList>
            <person name="Baroncelli R."/>
        </authorList>
    </citation>
    <scope>NUCLEOTIDE SEQUENCE [LARGE SCALE GENOMIC DNA]</scope>
    <source>
        <strain evidence="1 2">IMI 309622</strain>
    </source>
</reference>
<dbReference type="EMBL" id="MOOE01000034">
    <property type="protein sequence ID" value="KAK1504363.1"/>
    <property type="molecule type" value="Genomic_DNA"/>
</dbReference>
<name>A0AAI9YEN9_9PEZI</name>